<gene>
    <name evidence="2" type="ORF">Tci_005816</name>
</gene>
<proteinExistence type="predicted"/>
<dbReference type="EMBL" id="BKCJ010000510">
    <property type="protein sequence ID" value="GEU33838.1"/>
    <property type="molecule type" value="Genomic_DNA"/>
</dbReference>
<reference evidence="2" key="1">
    <citation type="journal article" date="2019" name="Sci. Rep.">
        <title>Draft genome of Tanacetum cinerariifolium, the natural source of mosquito coil.</title>
        <authorList>
            <person name="Yamashiro T."/>
            <person name="Shiraishi A."/>
            <person name="Satake H."/>
            <person name="Nakayama K."/>
        </authorList>
    </citation>
    <scope>NUCLEOTIDE SEQUENCE</scope>
</reference>
<evidence type="ECO:0008006" key="3">
    <source>
        <dbReference type="Google" id="ProtNLM"/>
    </source>
</evidence>
<organism evidence="2">
    <name type="scientific">Tanacetum cinerariifolium</name>
    <name type="common">Dalmatian daisy</name>
    <name type="synonym">Chrysanthemum cinerariifolium</name>
    <dbReference type="NCBI Taxonomy" id="118510"/>
    <lineage>
        <taxon>Eukaryota</taxon>
        <taxon>Viridiplantae</taxon>
        <taxon>Streptophyta</taxon>
        <taxon>Embryophyta</taxon>
        <taxon>Tracheophyta</taxon>
        <taxon>Spermatophyta</taxon>
        <taxon>Magnoliopsida</taxon>
        <taxon>eudicotyledons</taxon>
        <taxon>Gunneridae</taxon>
        <taxon>Pentapetalae</taxon>
        <taxon>asterids</taxon>
        <taxon>campanulids</taxon>
        <taxon>Asterales</taxon>
        <taxon>Asteraceae</taxon>
        <taxon>Asteroideae</taxon>
        <taxon>Anthemideae</taxon>
        <taxon>Anthemidinae</taxon>
        <taxon>Tanacetum</taxon>
    </lineage>
</organism>
<keyword evidence="1" id="KW-0732">Signal</keyword>
<dbReference type="AlphaFoldDB" id="A0A6L2J9Z9"/>
<evidence type="ECO:0000256" key="1">
    <source>
        <dbReference type="SAM" id="SignalP"/>
    </source>
</evidence>
<feature type="signal peptide" evidence="1">
    <location>
        <begin position="1"/>
        <end position="22"/>
    </location>
</feature>
<protein>
    <recommendedName>
        <fullName evidence="3">Pre-mRNA splicing Prp18-interacting factor</fullName>
    </recommendedName>
</protein>
<accession>A0A6L2J9Z9</accession>
<sequence>MSPFVLCVVCGTALYGFSPCRWCTCERCGNDLLNGFCSLCNSRNSCVYDPKPNSFDCPPNSYQPPHPIYETYSGDSCRNDSHLGYNCPPEFLLNYEPEAAYIQNYTYYPHDSPSFPQQYLCCDNCEGPHETFQCQPMNQDFCNSNSFGFDQSQPPHSPVIHPPHQETSIKTLDDQENKINSDRVFEIKNAFGNKRYKPEDLQELFRKLFNDVQNIHEELAEYIDTPGWNRPAFDDDDDDVDYIIAITLVLFTEEPVDSLSMGDEHLDTTPETEPDKIIKSGVEELVPILNKNEVTLEDKECDVPVSENSPICDDHFEIFSDSNNDDDISIDDDSFENIEYVEASLSDPETVSVVEENVVYQEEEYSKLENPNELFQKLLGDLKELAEYENSQSRDRPIFFNNDEDHSDQNKECFEKSSVEIATSNSNEEKEEPPQDSDIHQLIEECSTEEVKNVVEQPAERGNHIENSLQNFRVIHKNSISFKYTSQISSIHAVAPILSTKEPEYSPSMGYENSNITMETKSDEIIKFGVEELVSILTENEVTLEDKRECDMLVCEDSSTSNVFDNHSDIFSDSKIDDDISSNDDDFEDVEYVEESLSDPEIVNQEEKNLLSITRLIANIKSLNENPTPDCVLNSFISFPISEESDNSLSDNSSPEFKTCCDHTKETRSSNTTTHANNSLLEYDSFCFKIDPDQERLINVVKSNISDDSSNDPLLEEADLFLAFDNSIPLGIENVANDSEGDIYFLEELLIDDSILSHESSDSNFEDNLSVRLPPLEPPDAEFNAGKEIPVVMNDKDEDVDYSSFIFVIFAKVFSFLSAESEDTIFDPGIFA</sequence>
<feature type="chain" id="PRO_5026892526" description="Pre-mRNA splicing Prp18-interacting factor" evidence="1">
    <location>
        <begin position="23"/>
        <end position="832"/>
    </location>
</feature>
<evidence type="ECO:0000313" key="2">
    <source>
        <dbReference type="EMBL" id="GEU33838.1"/>
    </source>
</evidence>
<name>A0A6L2J9Z9_TANCI</name>
<comment type="caution">
    <text evidence="2">The sequence shown here is derived from an EMBL/GenBank/DDBJ whole genome shotgun (WGS) entry which is preliminary data.</text>
</comment>